<dbReference type="KEGG" id="apln:108741161"/>
<comment type="function">
    <text evidence="1 9">Functions in the early steps of protein synthesis of a small number of specific mRNAs. Acts by directing the binding of methionyl-tRNAi to 40S ribosomal subunits. In contrast to the eIF-2 complex, it binds methionyl-tRNAi to 40S subunits in a codon-dependent manner, whereas the eIF-2 complex binds methionyl-tRNAi to 40S subunits in a GTP-dependent manner.</text>
</comment>
<organism evidence="12 13">
    <name type="scientific">Agrilus planipennis</name>
    <name type="common">Emerald ash borer</name>
    <name type="synonym">Agrilus marcopoli</name>
    <dbReference type="NCBI Taxonomy" id="224129"/>
    <lineage>
        <taxon>Eukaryota</taxon>
        <taxon>Metazoa</taxon>
        <taxon>Ecdysozoa</taxon>
        <taxon>Arthropoda</taxon>
        <taxon>Hexapoda</taxon>
        <taxon>Insecta</taxon>
        <taxon>Pterygota</taxon>
        <taxon>Neoptera</taxon>
        <taxon>Endopterygota</taxon>
        <taxon>Coleoptera</taxon>
        <taxon>Polyphaga</taxon>
        <taxon>Elateriformia</taxon>
        <taxon>Buprestoidea</taxon>
        <taxon>Buprestidae</taxon>
        <taxon>Agrilinae</taxon>
        <taxon>Agrilus</taxon>
    </lineage>
</organism>
<protein>
    <recommendedName>
        <fullName evidence="3 9">Eukaryotic translation initiation factor 2A</fullName>
        <shortName evidence="9">eIF-2A</shortName>
    </recommendedName>
</protein>
<evidence type="ECO:0000256" key="10">
    <source>
        <dbReference type="SAM" id="MobiDB-lite"/>
    </source>
</evidence>
<evidence type="ECO:0000256" key="1">
    <source>
        <dbReference type="ARBA" id="ARBA00003993"/>
    </source>
</evidence>
<evidence type="ECO:0000256" key="4">
    <source>
        <dbReference type="ARBA" id="ARBA00022540"/>
    </source>
</evidence>
<dbReference type="GO" id="GO:0003729">
    <property type="term" value="F:mRNA binding"/>
    <property type="evidence" value="ECO:0007669"/>
    <property type="project" value="TreeGrafter"/>
</dbReference>
<gene>
    <name evidence="13 14" type="primary">LOC108741161</name>
</gene>
<dbReference type="GO" id="GO:0043022">
    <property type="term" value="F:ribosome binding"/>
    <property type="evidence" value="ECO:0007669"/>
    <property type="project" value="UniProtKB-UniRule"/>
</dbReference>
<evidence type="ECO:0000313" key="13">
    <source>
        <dbReference type="RefSeq" id="XP_018331351.1"/>
    </source>
</evidence>
<comment type="similarity">
    <text evidence="2 9">Belongs to the WD repeat EIF2A family.</text>
</comment>
<keyword evidence="8 9" id="KW-0648">Protein biosynthesis</keyword>
<dbReference type="InterPro" id="IPR011042">
    <property type="entry name" value="6-blade_b-propeller_TolB-like"/>
</dbReference>
<dbReference type="InterPro" id="IPR015943">
    <property type="entry name" value="WD40/YVTN_repeat-like_dom_sf"/>
</dbReference>
<keyword evidence="6" id="KW-0677">Repeat</keyword>
<evidence type="ECO:0000256" key="2">
    <source>
        <dbReference type="ARBA" id="ARBA00009573"/>
    </source>
</evidence>
<dbReference type="PANTHER" id="PTHR13227:SF0">
    <property type="entry name" value="EUKARYOTIC TRANSLATION INITIATION FACTOR 2A"/>
    <property type="match status" value="1"/>
</dbReference>
<accession>A0A1W4X5H6</accession>
<feature type="region of interest" description="Disordered" evidence="10">
    <location>
        <begin position="424"/>
        <end position="515"/>
    </location>
</feature>
<evidence type="ECO:0000256" key="8">
    <source>
        <dbReference type="ARBA" id="ARBA00022917"/>
    </source>
</evidence>
<evidence type="ECO:0000256" key="3">
    <source>
        <dbReference type="ARBA" id="ARBA00013819"/>
    </source>
</evidence>
<evidence type="ECO:0000256" key="7">
    <source>
        <dbReference type="ARBA" id="ARBA00022845"/>
    </source>
</evidence>
<keyword evidence="4 9" id="KW-0396">Initiation factor</keyword>
<dbReference type="GO" id="GO:0003743">
    <property type="term" value="F:translation initiation factor activity"/>
    <property type="evidence" value="ECO:0007669"/>
    <property type="project" value="UniProtKB-UniRule"/>
</dbReference>
<keyword evidence="7 9" id="KW-0810">Translation regulation</keyword>
<evidence type="ECO:0000313" key="12">
    <source>
        <dbReference type="Proteomes" id="UP000192223"/>
    </source>
</evidence>
<evidence type="ECO:0000313" key="14">
    <source>
        <dbReference type="RefSeq" id="XP_025830592.1"/>
    </source>
</evidence>
<keyword evidence="12" id="KW-1185">Reference proteome</keyword>
<dbReference type="RefSeq" id="XP_025830592.1">
    <property type="nucleotide sequence ID" value="XM_025974807.1"/>
</dbReference>
<dbReference type="Gene3D" id="2.130.10.10">
    <property type="entry name" value="YVTN repeat-like/Quinoprotein amine dehydrogenase"/>
    <property type="match status" value="1"/>
</dbReference>
<reference evidence="13 14" key="1">
    <citation type="submission" date="2025-04" db="UniProtKB">
        <authorList>
            <consortium name="RefSeq"/>
        </authorList>
    </citation>
    <scope>IDENTIFICATION</scope>
    <source>
        <tissue evidence="13 14">Entire body</tissue>
    </source>
</reference>
<dbReference type="RefSeq" id="XP_018331351.1">
    <property type="nucleotide sequence ID" value="XM_018475849.1"/>
</dbReference>
<dbReference type="GeneID" id="108741161"/>
<dbReference type="OrthoDB" id="2194683at2759"/>
<dbReference type="InterPro" id="IPR011387">
    <property type="entry name" value="TIF2A"/>
</dbReference>
<dbReference type="AlphaFoldDB" id="A0A1W4X5H6"/>
<evidence type="ECO:0000256" key="9">
    <source>
        <dbReference type="PIRNR" id="PIRNR017222"/>
    </source>
</evidence>
<evidence type="ECO:0000259" key="11">
    <source>
        <dbReference type="Pfam" id="PF08662"/>
    </source>
</evidence>
<dbReference type="GO" id="GO:0022627">
    <property type="term" value="C:cytosolic small ribosomal subunit"/>
    <property type="evidence" value="ECO:0007669"/>
    <property type="project" value="TreeGrafter"/>
</dbReference>
<dbReference type="PANTHER" id="PTHR13227">
    <property type="entry name" value="EUKARYOTIC TRANSLATION INITIATION FACTOR 2A"/>
    <property type="match status" value="1"/>
</dbReference>
<evidence type="ECO:0000256" key="6">
    <source>
        <dbReference type="ARBA" id="ARBA00022737"/>
    </source>
</evidence>
<proteinExistence type="inferred from homology"/>
<dbReference type="GO" id="GO:0006417">
    <property type="term" value="P:regulation of translation"/>
    <property type="evidence" value="ECO:0007669"/>
    <property type="project" value="UniProtKB-KW"/>
</dbReference>
<dbReference type="InterPro" id="IPR013979">
    <property type="entry name" value="TIF_beta_prop-like"/>
</dbReference>
<dbReference type="Proteomes" id="UP000192223">
    <property type="component" value="Unplaced"/>
</dbReference>
<dbReference type="STRING" id="224129.A0A1W4X5H6"/>
<dbReference type="SUPFAM" id="SSF82171">
    <property type="entry name" value="DPP6 N-terminal domain-like"/>
    <property type="match status" value="1"/>
</dbReference>
<name>A0A1W4X5H6_AGRPL</name>
<feature type="domain" description="Translation initiation factor beta propellor-like" evidence="11">
    <location>
        <begin position="216"/>
        <end position="411"/>
    </location>
</feature>
<dbReference type="Gene3D" id="2.120.10.30">
    <property type="entry name" value="TolB, C-terminal domain"/>
    <property type="match status" value="1"/>
</dbReference>
<keyword evidence="5" id="KW-0853">WD repeat</keyword>
<dbReference type="Pfam" id="PF08662">
    <property type="entry name" value="eIF2A"/>
    <property type="match status" value="1"/>
</dbReference>
<feature type="compositionally biased region" description="Basic residues" evidence="10">
    <location>
        <begin position="481"/>
        <end position="493"/>
    </location>
</feature>
<dbReference type="GO" id="GO:0000049">
    <property type="term" value="F:tRNA binding"/>
    <property type="evidence" value="ECO:0007669"/>
    <property type="project" value="UniProtKB-UniRule"/>
</dbReference>
<evidence type="ECO:0000256" key="5">
    <source>
        <dbReference type="ARBA" id="ARBA00022574"/>
    </source>
</evidence>
<dbReference type="PIRSF" id="PIRSF017222">
    <property type="entry name" value="eIF2A"/>
    <property type="match status" value="1"/>
</dbReference>
<sequence>MATSIPIAVRSSIGVSMGLGPPDYKNLDAFTPVISKTCRTMLFSPDGRYFAYVNGQRLHIVKTDNWKDVAVNEGVKAYYLAFSPLGTYLMSWEPFTVSNANPQASPNLHIYKCETGELVKSLIHKKQSNWEPQWSADERVFSRLIGSDITFCEDFNLDKVVYRINSCKIASYTLSPSATGSVYYVLCHILGLPGQPSFGRLFKYPNFENQQAVANKSFFQADKVEYYWNPNGTSALLLTNTEVDKTGGSYYGKQGLHFISTSGEVAIVTLSKEGPIYSVAWSPKGHEFCVVYGFMPARATLYNTKCESVFELGGGPQNSIYYNPFGNILLIGGFGNLRGQIQLWDANSRKLIGTCEAPDSTLLHWSPDGVYFLTATTSPRLRIGNGYKIWHYSGTLIFERPWSQQDELYDVFWKPVPKDTFKEPKISSEKVDGIQPAQPQASKQVYRPPSARNRPTVAFNLHDDTDDLRPGSAKGPSKQALKQRKKRENRKARKQDEKDEDEVEPIPVSDNNVKVSLTGDTEKDKKIKNIKKKLDAIGKLKQQQSQGKTLEVNQVAKIKMEKELLDELSKLQL</sequence>